<comment type="caution">
    <text evidence="2">The sequence shown here is derived from an EMBL/GenBank/DDBJ whole genome shotgun (WGS) entry which is preliminary data.</text>
</comment>
<proteinExistence type="predicted"/>
<feature type="transmembrane region" description="Helical" evidence="1">
    <location>
        <begin position="54"/>
        <end position="75"/>
    </location>
</feature>
<dbReference type="Proteomes" id="UP001529275">
    <property type="component" value="Unassembled WGS sequence"/>
</dbReference>
<organism evidence="2 3">
    <name type="scientific">Massilimicrobiota timonensis</name>
    <dbReference type="NCBI Taxonomy" id="1776392"/>
    <lineage>
        <taxon>Bacteria</taxon>
        <taxon>Bacillati</taxon>
        <taxon>Bacillota</taxon>
        <taxon>Erysipelotrichia</taxon>
        <taxon>Erysipelotrichales</taxon>
        <taxon>Erysipelotrichaceae</taxon>
        <taxon>Massilimicrobiota</taxon>
    </lineage>
</organism>
<evidence type="ECO:0000256" key="1">
    <source>
        <dbReference type="SAM" id="Phobius"/>
    </source>
</evidence>
<keyword evidence="1" id="KW-1133">Transmembrane helix</keyword>
<feature type="transmembrane region" description="Helical" evidence="1">
    <location>
        <begin position="5"/>
        <end position="22"/>
    </location>
</feature>
<name>A0ABT7UMC7_9FIRM</name>
<evidence type="ECO:0000313" key="3">
    <source>
        <dbReference type="Proteomes" id="UP001529275"/>
    </source>
</evidence>
<feature type="transmembrane region" description="Helical" evidence="1">
    <location>
        <begin position="81"/>
        <end position="100"/>
    </location>
</feature>
<gene>
    <name evidence="2" type="ORF">QUV98_10150</name>
</gene>
<dbReference type="RefSeq" id="WP_289528135.1">
    <property type="nucleotide sequence ID" value="NZ_JAUDCK010000046.1"/>
</dbReference>
<feature type="transmembrane region" description="Helical" evidence="1">
    <location>
        <begin position="28"/>
        <end position="47"/>
    </location>
</feature>
<keyword evidence="1" id="KW-0812">Transmembrane</keyword>
<dbReference type="EMBL" id="JAUDCK010000046">
    <property type="protein sequence ID" value="MDM8196677.1"/>
    <property type="molecule type" value="Genomic_DNA"/>
</dbReference>
<keyword evidence="3" id="KW-1185">Reference proteome</keyword>
<sequence length="352" mass="41735">MNRKWYFLEYVGALICAFMANIEYQFSYMNGIHLLLWIIYFGVFLYFKEHIFYCVLNVLMALSVCLSLIIGIMTNPQPVCIIFDSIMMMFLLVLAIVLFIKRRSVNQNNQILNELKYTIRDGNGTVEHPYILDENTLPPLWKEMIDEQNHKVSYALNGAGQEYKDFSLNIEDYILAGNKHKKQELGGYWIYQSDMPVFKNEGTLWIKTVIYLSYPDCQLLYELLKDYKQWQTIQKNILSLSKMSYEEGYSLLRKHQISKQHCQVLFKVLGMTDYILSSSVILDLVKNKFHLSRYQEAMEYQEGMLYCVYCFTYQGQWFQCILEDNWKIYPILYEPSSYYGQGIYQSFGKDFV</sequence>
<reference evidence="2 3" key="2">
    <citation type="submission" date="2023-06" db="EMBL/GenBank/DDBJ databases">
        <authorList>
            <person name="Zeman M."/>
            <person name="Kubasova T."/>
            <person name="Jahodarova E."/>
            <person name="Nykrynova M."/>
            <person name="Rychlik I."/>
        </authorList>
    </citation>
    <scope>NUCLEOTIDE SEQUENCE [LARGE SCALE GENOMIC DNA]</scope>
    <source>
        <strain evidence="2 3">ET341</strain>
    </source>
</reference>
<protein>
    <submittedName>
        <fullName evidence="2">Uncharacterized protein</fullName>
    </submittedName>
</protein>
<accession>A0ABT7UMC7</accession>
<reference evidence="3" key="1">
    <citation type="submission" date="2023-06" db="EMBL/GenBank/DDBJ databases">
        <title>Identification and characterization of horizontal gene transfer across gut microbiota members of farm animals based on homology search.</title>
        <authorList>
            <person name="Zeman M."/>
            <person name="Kubasova T."/>
            <person name="Jahodarova E."/>
            <person name="Nykrynova M."/>
            <person name="Rychlik I."/>
        </authorList>
    </citation>
    <scope>NUCLEOTIDE SEQUENCE [LARGE SCALE GENOMIC DNA]</scope>
    <source>
        <strain evidence="3">ET341</strain>
    </source>
</reference>
<keyword evidence="1" id="KW-0472">Membrane</keyword>
<evidence type="ECO:0000313" key="2">
    <source>
        <dbReference type="EMBL" id="MDM8196677.1"/>
    </source>
</evidence>